<evidence type="ECO:0000256" key="1">
    <source>
        <dbReference type="ARBA" id="ARBA00022741"/>
    </source>
</evidence>
<gene>
    <name evidence="4" type="ORF">GNF83_21885</name>
</gene>
<dbReference type="GO" id="GO:0006355">
    <property type="term" value="P:regulation of DNA-templated transcription"/>
    <property type="evidence" value="ECO:0007669"/>
    <property type="project" value="InterPro"/>
</dbReference>
<feature type="domain" description="Sigma-54 factor interaction" evidence="3">
    <location>
        <begin position="1"/>
        <end position="135"/>
    </location>
</feature>
<dbReference type="Proteomes" id="UP001288944">
    <property type="component" value="Unassembled WGS sequence"/>
</dbReference>
<comment type="caution">
    <text evidence="4">The sequence shown here is derived from an EMBL/GenBank/DDBJ whole genome shotgun (WGS) entry which is preliminary data.</text>
</comment>
<feature type="non-terminal residue" evidence="4">
    <location>
        <position position="135"/>
    </location>
</feature>
<protein>
    <submittedName>
        <fullName evidence="4">AAA family ATPase</fullName>
    </submittedName>
</protein>
<keyword evidence="2" id="KW-0067">ATP-binding</keyword>
<organism evidence="4 5">
    <name type="scientific">Clostridium perfringens</name>
    <dbReference type="NCBI Taxonomy" id="1502"/>
    <lineage>
        <taxon>Bacteria</taxon>
        <taxon>Bacillati</taxon>
        <taxon>Bacillota</taxon>
        <taxon>Clostridia</taxon>
        <taxon>Eubacteriales</taxon>
        <taxon>Clostridiaceae</taxon>
        <taxon>Clostridium</taxon>
    </lineage>
</organism>
<proteinExistence type="predicted"/>
<dbReference type="AlphaFoldDB" id="A0AAW9K858"/>
<dbReference type="InterPro" id="IPR027417">
    <property type="entry name" value="P-loop_NTPase"/>
</dbReference>
<dbReference type="PANTHER" id="PTHR32071:SF38">
    <property type="entry name" value="PSP OPERON TRANSCRIPTIONAL ACTIVATOR"/>
    <property type="match status" value="1"/>
</dbReference>
<dbReference type="GO" id="GO:0005524">
    <property type="term" value="F:ATP binding"/>
    <property type="evidence" value="ECO:0007669"/>
    <property type="project" value="UniProtKB-KW"/>
</dbReference>
<dbReference type="SUPFAM" id="SSF52540">
    <property type="entry name" value="P-loop containing nucleoside triphosphate hydrolases"/>
    <property type="match status" value="1"/>
</dbReference>
<dbReference type="PROSITE" id="PS00676">
    <property type="entry name" value="SIGMA54_INTERACT_2"/>
    <property type="match status" value="1"/>
</dbReference>
<feature type="non-terminal residue" evidence="4">
    <location>
        <position position="1"/>
    </location>
</feature>
<evidence type="ECO:0000256" key="2">
    <source>
        <dbReference type="ARBA" id="ARBA00022840"/>
    </source>
</evidence>
<dbReference type="InterPro" id="IPR025943">
    <property type="entry name" value="Sigma_54_int_dom_ATP-bd_2"/>
</dbReference>
<name>A0AAW9K858_CLOPF</name>
<evidence type="ECO:0000259" key="3">
    <source>
        <dbReference type="PROSITE" id="PS50045"/>
    </source>
</evidence>
<dbReference type="Pfam" id="PF00158">
    <property type="entry name" value="Sigma54_activat"/>
    <property type="match status" value="1"/>
</dbReference>
<dbReference type="CDD" id="cd00009">
    <property type="entry name" value="AAA"/>
    <property type="match status" value="1"/>
</dbReference>
<accession>A0AAW9K858</accession>
<sequence length="135" mass="14783">GYKGSLKYVVEQCKSAIAYPPDGLPILFYGPTGTGKSYMANLMYEYAVNTRKVSSDKKFVTVNCSEYANNPELLTANLFGAKKGAYTGADKDTVGLIKAADGGILFLDEVHCLKPECQEKLFLFMDKGIYHMVGD</sequence>
<dbReference type="EMBL" id="WNUR01001599">
    <property type="protein sequence ID" value="MDZ7543764.1"/>
    <property type="molecule type" value="Genomic_DNA"/>
</dbReference>
<evidence type="ECO:0000313" key="4">
    <source>
        <dbReference type="EMBL" id="MDZ7543764.1"/>
    </source>
</evidence>
<keyword evidence="1" id="KW-0547">Nucleotide-binding</keyword>
<evidence type="ECO:0000313" key="5">
    <source>
        <dbReference type="Proteomes" id="UP001288944"/>
    </source>
</evidence>
<dbReference type="InterPro" id="IPR002078">
    <property type="entry name" value="Sigma_54_int"/>
</dbReference>
<dbReference type="PROSITE" id="PS50045">
    <property type="entry name" value="SIGMA54_INTERACT_4"/>
    <property type="match status" value="1"/>
</dbReference>
<reference evidence="4" key="1">
    <citation type="submission" date="2019-11" db="EMBL/GenBank/DDBJ databases">
        <title>Characterization of Clostridium perfringens isolates from swine manure treated agricultural soils.</title>
        <authorList>
            <person name="Wushke S.T."/>
        </authorList>
    </citation>
    <scope>NUCLEOTIDE SEQUENCE</scope>
    <source>
        <strain evidence="4">X62</strain>
    </source>
</reference>
<dbReference type="Gene3D" id="3.40.50.300">
    <property type="entry name" value="P-loop containing nucleotide triphosphate hydrolases"/>
    <property type="match status" value="1"/>
</dbReference>
<dbReference type="PANTHER" id="PTHR32071">
    <property type="entry name" value="TRANSCRIPTIONAL REGULATORY PROTEIN"/>
    <property type="match status" value="1"/>
</dbReference>